<feature type="domain" description="CAAX prenyl protease 2/Lysostaphin resistance protein A-like" evidence="2">
    <location>
        <begin position="157"/>
        <end position="240"/>
    </location>
</feature>
<evidence type="ECO:0000256" key="1">
    <source>
        <dbReference type="SAM" id="Phobius"/>
    </source>
</evidence>
<keyword evidence="3" id="KW-0482">Metalloprotease</keyword>
<protein>
    <submittedName>
        <fullName evidence="3">CPBP family intramembrane metalloprotease</fullName>
    </submittedName>
</protein>
<feature type="transmembrane region" description="Helical" evidence="1">
    <location>
        <begin position="268"/>
        <end position="286"/>
    </location>
</feature>
<feature type="transmembrane region" description="Helical" evidence="1">
    <location>
        <begin position="227"/>
        <end position="248"/>
    </location>
</feature>
<evidence type="ECO:0000313" key="4">
    <source>
        <dbReference type="Proteomes" id="UP000712570"/>
    </source>
</evidence>
<evidence type="ECO:0000313" key="3">
    <source>
        <dbReference type="EMBL" id="NHQ85534.1"/>
    </source>
</evidence>
<dbReference type="Pfam" id="PF02517">
    <property type="entry name" value="Rce1-like"/>
    <property type="match status" value="1"/>
</dbReference>
<name>A0ABX0KTU6_9NEIS</name>
<keyword evidence="3" id="KW-0645">Protease</keyword>
<keyword evidence="4" id="KW-1185">Reference proteome</keyword>
<dbReference type="EMBL" id="JAAOLX010000002">
    <property type="protein sequence ID" value="NHQ85534.1"/>
    <property type="molecule type" value="Genomic_DNA"/>
</dbReference>
<feature type="transmembrane region" description="Helical" evidence="1">
    <location>
        <begin position="105"/>
        <end position="132"/>
    </location>
</feature>
<dbReference type="InterPro" id="IPR052710">
    <property type="entry name" value="CAAX_protease"/>
</dbReference>
<comment type="caution">
    <text evidence="3">The sequence shown here is derived from an EMBL/GenBank/DDBJ whole genome shotgun (WGS) entry which is preliminary data.</text>
</comment>
<sequence length="301" mass="35024">MKYIEYCPFRIIKNKKMKKFNTPHLFSNTPFRIVLLFSAALSFIFGIVSIIFFSVAHALQSNLIQQLISSIFLFTSIFLLLHLYILKNEFLSWRELLGKPPEGWWWVLLAIPLIALTLTCTYAVFYPISVYFPDHVRSWLSNDSSVKMLKGEVLYNFLIFILITIIGPVLEEFIFRGYLLNRWANRFGVYWGIILSSALFASLHTELLGHFLSAIAFSLIYFKTRSLWLPIAIHMLNNFISCIWEWVSLTDNASIHPQDALSQFQSEWWLALPGLFAIPVLYIFWLRHIRGLFSAPGAQHD</sequence>
<keyword evidence="1" id="KW-0472">Membrane</keyword>
<dbReference type="Proteomes" id="UP000712570">
    <property type="component" value="Unassembled WGS sequence"/>
</dbReference>
<organism evidence="3 4">
    <name type="scientific">Iodobacter violaceini</name>
    <dbReference type="NCBI Taxonomy" id="3044271"/>
    <lineage>
        <taxon>Bacteria</taxon>
        <taxon>Pseudomonadati</taxon>
        <taxon>Pseudomonadota</taxon>
        <taxon>Betaproteobacteria</taxon>
        <taxon>Neisseriales</taxon>
        <taxon>Chitinibacteraceae</taxon>
        <taxon>Iodobacter</taxon>
    </lineage>
</organism>
<keyword evidence="1" id="KW-1133">Transmembrane helix</keyword>
<dbReference type="PANTHER" id="PTHR36435:SF1">
    <property type="entry name" value="CAAX AMINO TERMINAL PROTEASE FAMILY PROTEIN"/>
    <property type="match status" value="1"/>
</dbReference>
<feature type="transmembrane region" description="Helical" evidence="1">
    <location>
        <begin position="190"/>
        <end position="220"/>
    </location>
</feature>
<reference evidence="3 4" key="1">
    <citation type="submission" date="2020-03" db="EMBL/GenBank/DDBJ databases">
        <title>Draft genome sequence of environmentally isolated violet-colored cultures.</title>
        <authorList>
            <person name="Wilson H.S."/>
        </authorList>
    </citation>
    <scope>NUCLEOTIDE SEQUENCE [LARGE SCALE GENOMIC DNA]</scope>
    <source>
        <strain evidence="3 4">HSC-16F04</strain>
    </source>
</reference>
<feature type="transmembrane region" description="Helical" evidence="1">
    <location>
        <begin position="153"/>
        <end position="170"/>
    </location>
</feature>
<dbReference type="RefSeq" id="WP_166823015.1">
    <property type="nucleotide sequence ID" value="NZ_JAAOLX010000002.1"/>
</dbReference>
<accession>A0ABX0KTU6</accession>
<evidence type="ECO:0000259" key="2">
    <source>
        <dbReference type="Pfam" id="PF02517"/>
    </source>
</evidence>
<keyword evidence="1" id="KW-0812">Transmembrane</keyword>
<dbReference type="PANTHER" id="PTHR36435">
    <property type="entry name" value="SLR1288 PROTEIN"/>
    <property type="match status" value="1"/>
</dbReference>
<feature type="transmembrane region" description="Helical" evidence="1">
    <location>
        <begin position="33"/>
        <end position="55"/>
    </location>
</feature>
<keyword evidence="3" id="KW-0378">Hydrolase</keyword>
<gene>
    <name evidence="3" type="ORF">HA050_05310</name>
</gene>
<dbReference type="GO" id="GO:0008237">
    <property type="term" value="F:metallopeptidase activity"/>
    <property type="evidence" value="ECO:0007669"/>
    <property type="project" value="UniProtKB-KW"/>
</dbReference>
<dbReference type="InterPro" id="IPR003675">
    <property type="entry name" value="Rce1/LyrA-like_dom"/>
</dbReference>
<feature type="transmembrane region" description="Helical" evidence="1">
    <location>
        <begin position="67"/>
        <end position="85"/>
    </location>
</feature>
<proteinExistence type="predicted"/>